<reference evidence="4" key="1">
    <citation type="submission" date="2016-06" db="EMBL/GenBank/DDBJ databases">
        <authorList>
            <person name="Varghese N."/>
            <person name="Submissions Spin"/>
        </authorList>
    </citation>
    <scope>NUCLEOTIDE SEQUENCE [LARGE SCALE GENOMIC DNA]</scope>
    <source>
        <strain evidence="4">DSM 45246</strain>
    </source>
</reference>
<keyword evidence="2" id="KW-0732">Signal</keyword>
<feature type="region of interest" description="Disordered" evidence="1">
    <location>
        <begin position="133"/>
        <end position="171"/>
    </location>
</feature>
<dbReference type="RefSeq" id="WP_091259979.1">
    <property type="nucleotide sequence ID" value="NZ_FMCS01000002.1"/>
</dbReference>
<proteinExistence type="predicted"/>
<feature type="chain" id="PRO_5039142102" description="Lipoprotein" evidence="2">
    <location>
        <begin position="20"/>
        <end position="327"/>
    </location>
</feature>
<feature type="signal peptide" evidence="2">
    <location>
        <begin position="1"/>
        <end position="19"/>
    </location>
</feature>
<protein>
    <recommendedName>
        <fullName evidence="5">Lipoprotein</fullName>
    </recommendedName>
</protein>
<keyword evidence="4" id="KW-1185">Reference proteome</keyword>
<sequence>MRRSLALLGLPLLVLAGCAAPGADPAAPPAAGSGGASVSGPDHRWEAFGRRAAEVADAWRPGPAWRSGYVPLDEATVLAGDPGFTDETKQAFLNGWYRDQVALPTARPADGTIRFPDGVLRVPLVSAADAYAQLDQGDPPPCEGRPSTPGPGRPKGGPTIEPGPDGWVATQAPSPCIPLTVTGVTLGSATVRTSRGEASVPAWLFTVEGLRAPVARLAVAPSAVGTAPDGVAPSRPADDGVVGAMDLQAVNGNRVEYRVGTGACDGQPTPLVLERDDVVVLGAGVVRSTGPCTMQLVLKPLAVTLKAPLGGRAVLDVAGGTPLVVRR</sequence>
<feature type="compositionally biased region" description="Pro residues" evidence="1">
    <location>
        <begin position="138"/>
        <end position="152"/>
    </location>
</feature>
<evidence type="ECO:0000313" key="4">
    <source>
        <dbReference type="Proteomes" id="UP000199629"/>
    </source>
</evidence>
<evidence type="ECO:0000256" key="1">
    <source>
        <dbReference type="SAM" id="MobiDB-lite"/>
    </source>
</evidence>
<evidence type="ECO:0000313" key="3">
    <source>
        <dbReference type="EMBL" id="SCE79050.1"/>
    </source>
</evidence>
<dbReference type="PROSITE" id="PS51257">
    <property type="entry name" value="PROKAR_LIPOPROTEIN"/>
    <property type="match status" value="1"/>
</dbReference>
<evidence type="ECO:0000256" key="2">
    <source>
        <dbReference type="SAM" id="SignalP"/>
    </source>
</evidence>
<gene>
    <name evidence="3" type="ORF">GA0070214_10222</name>
</gene>
<dbReference type="Proteomes" id="UP000199629">
    <property type="component" value="Unassembled WGS sequence"/>
</dbReference>
<dbReference type="AlphaFoldDB" id="A0A1C4V4R5"/>
<dbReference type="EMBL" id="FMCS01000002">
    <property type="protein sequence ID" value="SCE79050.1"/>
    <property type="molecule type" value="Genomic_DNA"/>
</dbReference>
<name>A0A1C4V4R5_9ACTN</name>
<organism evidence="3 4">
    <name type="scientific">Micromonospora chaiyaphumensis</name>
    <dbReference type="NCBI Taxonomy" id="307119"/>
    <lineage>
        <taxon>Bacteria</taxon>
        <taxon>Bacillati</taxon>
        <taxon>Actinomycetota</taxon>
        <taxon>Actinomycetes</taxon>
        <taxon>Micromonosporales</taxon>
        <taxon>Micromonosporaceae</taxon>
        <taxon>Micromonospora</taxon>
    </lineage>
</organism>
<evidence type="ECO:0008006" key="5">
    <source>
        <dbReference type="Google" id="ProtNLM"/>
    </source>
</evidence>
<accession>A0A1C4V4R5</accession>